<dbReference type="PANTHER" id="PTHR35908:SF1">
    <property type="entry name" value="CONSERVED PROTEIN"/>
    <property type="match status" value="1"/>
</dbReference>
<dbReference type="PROSITE" id="PS51819">
    <property type="entry name" value="VOC"/>
    <property type="match status" value="1"/>
</dbReference>
<dbReference type="OrthoDB" id="1645442at2"/>
<dbReference type="Proteomes" id="UP000294927">
    <property type="component" value="Unassembled WGS sequence"/>
</dbReference>
<dbReference type="CDD" id="cd06587">
    <property type="entry name" value="VOC"/>
    <property type="match status" value="1"/>
</dbReference>
<dbReference type="InterPro" id="IPR041581">
    <property type="entry name" value="Glyoxalase_6"/>
</dbReference>
<feature type="domain" description="VOC" evidence="1">
    <location>
        <begin position="5"/>
        <end position="119"/>
    </location>
</feature>
<proteinExistence type="predicted"/>
<reference evidence="2 3" key="1">
    <citation type="submission" date="2019-03" db="EMBL/GenBank/DDBJ databases">
        <title>Genomic Encyclopedia of Archaeal and Bacterial Type Strains, Phase II (KMG-II): from individual species to whole genera.</title>
        <authorList>
            <person name="Goeker M."/>
        </authorList>
    </citation>
    <scope>NUCLEOTIDE SEQUENCE [LARGE SCALE GENOMIC DNA]</scope>
    <source>
        <strain evidence="2 3">DSM 45499</strain>
    </source>
</reference>
<dbReference type="SUPFAM" id="SSF54593">
    <property type="entry name" value="Glyoxalase/Bleomycin resistance protein/Dihydroxybiphenyl dioxygenase"/>
    <property type="match status" value="1"/>
</dbReference>
<dbReference type="InterPro" id="IPR029068">
    <property type="entry name" value="Glyas_Bleomycin-R_OHBP_Dase"/>
</dbReference>
<dbReference type="RefSeq" id="WP_133908759.1">
    <property type="nucleotide sequence ID" value="NZ_SOCP01000026.1"/>
</dbReference>
<accession>A0A4R7UVC2</accession>
<protein>
    <recommendedName>
        <fullName evidence="1">VOC domain-containing protein</fullName>
    </recommendedName>
</protein>
<comment type="caution">
    <text evidence="2">The sequence shown here is derived from an EMBL/GenBank/DDBJ whole genome shotgun (WGS) entry which is preliminary data.</text>
</comment>
<dbReference type="Gene3D" id="3.10.180.10">
    <property type="entry name" value="2,3-Dihydroxybiphenyl 1,2-Dioxygenase, domain 1"/>
    <property type="match status" value="1"/>
</dbReference>
<dbReference type="Pfam" id="PF18029">
    <property type="entry name" value="Glyoxalase_6"/>
    <property type="match status" value="1"/>
</dbReference>
<dbReference type="EMBL" id="SOCP01000026">
    <property type="protein sequence ID" value="TDV38620.1"/>
    <property type="molecule type" value="Genomic_DNA"/>
</dbReference>
<name>A0A4R7UVC2_9PSEU</name>
<sequence length="122" mass="13147">MPVARIAMTTLDCADAVALADFWASLLEGTVIVRNDKVSVVRTDTIMLGTVALPDYTPPTWPGGTTPKHIHLDLAVSDLDEADAEAVRLGATKAGHQPQPDQWRIFLDPAGHPFCLTSNIPF</sequence>
<keyword evidence="3" id="KW-1185">Reference proteome</keyword>
<evidence type="ECO:0000313" key="3">
    <source>
        <dbReference type="Proteomes" id="UP000294927"/>
    </source>
</evidence>
<dbReference type="InterPro" id="IPR037523">
    <property type="entry name" value="VOC_core"/>
</dbReference>
<evidence type="ECO:0000313" key="2">
    <source>
        <dbReference type="EMBL" id="TDV38620.1"/>
    </source>
</evidence>
<organism evidence="2 3">
    <name type="scientific">Actinophytocola oryzae</name>
    <dbReference type="NCBI Taxonomy" id="502181"/>
    <lineage>
        <taxon>Bacteria</taxon>
        <taxon>Bacillati</taxon>
        <taxon>Actinomycetota</taxon>
        <taxon>Actinomycetes</taxon>
        <taxon>Pseudonocardiales</taxon>
        <taxon>Pseudonocardiaceae</taxon>
    </lineage>
</organism>
<dbReference type="AlphaFoldDB" id="A0A4R7UVC2"/>
<gene>
    <name evidence="2" type="ORF">CLV71_1265</name>
</gene>
<dbReference type="PANTHER" id="PTHR35908">
    <property type="entry name" value="HYPOTHETICAL FUSION PROTEIN"/>
    <property type="match status" value="1"/>
</dbReference>
<evidence type="ECO:0000259" key="1">
    <source>
        <dbReference type="PROSITE" id="PS51819"/>
    </source>
</evidence>